<feature type="compositionally biased region" description="Polar residues" evidence="4">
    <location>
        <begin position="243"/>
        <end position="257"/>
    </location>
</feature>
<dbReference type="InterPro" id="IPR008920">
    <property type="entry name" value="TF_FadR/GntR_C"/>
</dbReference>
<dbReference type="SMART" id="SM00895">
    <property type="entry name" value="FCD"/>
    <property type="match status" value="1"/>
</dbReference>
<organism evidence="7 8">
    <name type="scientific">Neopusillimonas maritima</name>
    <dbReference type="NCBI Taxonomy" id="2026239"/>
    <lineage>
        <taxon>Bacteria</taxon>
        <taxon>Pseudomonadati</taxon>
        <taxon>Pseudomonadota</taxon>
        <taxon>Betaproteobacteria</taxon>
        <taxon>Burkholderiales</taxon>
        <taxon>Alcaligenaceae</taxon>
        <taxon>Neopusillimonas</taxon>
    </lineage>
</organism>
<evidence type="ECO:0000313" key="9">
    <source>
        <dbReference type="Proteomes" id="UP000266483"/>
    </source>
</evidence>
<evidence type="ECO:0000313" key="8">
    <source>
        <dbReference type="Proteomes" id="UP000266206"/>
    </source>
</evidence>
<dbReference type="Pfam" id="PF00392">
    <property type="entry name" value="GntR"/>
    <property type="match status" value="1"/>
</dbReference>
<gene>
    <name evidence="6" type="ORF">CJO09_05020</name>
    <name evidence="7" type="ORF">CJP73_15160</name>
</gene>
<dbReference type="AlphaFoldDB" id="A0A3A1YRZ2"/>
<evidence type="ECO:0000259" key="5">
    <source>
        <dbReference type="PROSITE" id="PS50949"/>
    </source>
</evidence>
<dbReference type="SMART" id="SM00345">
    <property type="entry name" value="HTH_GNTR"/>
    <property type="match status" value="1"/>
</dbReference>
<dbReference type="GO" id="GO:0003700">
    <property type="term" value="F:DNA-binding transcription factor activity"/>
    <property type="evidence" value="ECO:0007669"/>
    <property type="project" value="InterPro"/>
</dbReference>
<dbReference type="PANTHER" id="PTHR43537">
    <property type="entry name" value="TRANSCRIPTIONAL REGULATOR, GNTR FAMILY"/>
    <property type="match status" value="1"/>
</dbReference>
<evidence type="ECO:0000256" key="3">
    <source>
        <dbReference type="ARBA" id="ARBA00023163"/>
    </source>
</evidence>
<keyword evidence="9" id="KW-1185">Reference proteome</keyword>
<dbReference type="GO" id="GO:0003677">
    <property type="term" value="F:DNA binding"/>
    <property type="evidence" value="ECO:0007669"/>
    <property type="project" value="UniProtKB-KW"/>
</dbReference>
<dbReference type="EMBL" id="NQYH01000020">
    <property type="protein sequence ID" value="RIY39144.1"/>
    <property type="molecule type" value="Genomic_DNA"/>
</dbReference>
<dbReference type="RefSeq" id="WP_119441397.1">
    <property type="nucleotide sequence ID" value="NZ_CP170494.1"/>
</dbReference>
<name>A0A3A1YRZ2_9BURK</name>
<dbReference type="EMBL" id="NQOU01000002">
    <property type="protein sequence ID" value="RII82984.1"/>
    <property type="molecule type" value="Genomic_DNA"/>
</dbReference>
<protein>
    <submittedName>
        <fullName evidence="7">GntR family transcriptional regulator</fullName>
    </submittedName>
</protein>
<evidence type="ECO:0000313" key="6">
    <source>
        <dbReference type="EMBL" id="RII82984.1"/>
    </source>
</evidence>
<dbReference type="PANTHER" id="PTHR43537:SF51">
    <property type="entry name" value="HTH-TYPE TRANSCRIPTIONAL REGULATOR LGOR-RELATED"/>
    <property type="match status" value="1"/>
</dbReference>
<dbReference type="Gene3D" id="1.10.10.10">
    <property type="entry name" value="Winged helix-like DNA-binding domain superfamily/Winged helix DNA-binding domain"/>
    <property type="match status" value="1"/>
</dbReference>
<feature type="domain" description="HTH gntR-type" evidence="5">
    <location>
        <begin position="2"/>
        <end position="69"/>
    </location>
</feature>
<dbReference type="Gene3D" id="1.20.120.530">
    <property type="entry name" value="GntR ligand-binding domain-like"/>
    <property type="match status" value="1"/>
</dbReference>
<dbReference type="Pfam" id="PF07729">
    <property type="entry name" value="FCD"/>
    <property type="match status" value="1"/>
</dbReference>
<dbReference type="InterPro" id="IPR036390">
    <property type="entry name" value="WH_DNA-bd_sf"/>
</dbReference>
<dbReference type="InterPro" id="IPR036388">
    <property type="entry name" value="WH-like_DNA-bd_sf"/>
</dbReference>
<dbReference type="InterPro" id="IPR011711">
    <property type="entry name" value="GntR_C"/>
</dbReference>
<dbReference type="Proteomes" id="UP000266483">
    <property type="component" value="Unassembled WGS sequence"/>
</dbReference>
<evidence type="ECO:0000256" key="2">
    <source>
        <dbReference type="ARBA" id="ARBA00023125"/>
    </source>
</evidence>
<accession>A0A3A1YRZ2</accession>
<evidence type="ECO:0000256" key="1">
    <source>
        <dbReference type="ARBA" id="ARBA00023015"/>
    </source>
</evidence>
<dbReference type="InterPro" id="IPR000524">
    <property type="entry name" value="Tscrpt_reg_HTH_GntR"/>
</dbReference>
<feature type="region of interest" description="Disordered" evidence="4">
    <location>
        <begin position="243"/>
        <end position="270"/>
    </location>
</feature>
<dbReference type="CDD" id="cd07377">
    <property type="entry name" value="WHTH_GntR"/>
    <property type="match status" value="1"/>
</dbReference>
<keyword evidence="3" id="KW-0804">Transcription</keyword>
<proteinExistence type="predicted"/>
<dbReference type="PROSITE" id="PS50949">
    <property type="entry name" value="HTH_GNTR"/>
    <property type="match status" value="1"/>
</dbReference>
<reference evidence="8 9" key="1">
    <citation type="submission" date="2017-08" db="EMBL/GenBank/DDBJ databases">
        <title>Pusillimonas indicus sp. nov., a member of the family Alcaligenaceae isolated from surface seawater.</title>
        <authorList>
            <person name="Li J."/>
        </authorList>
    </citation>
    <scope>NUCLEOTIDE SEQUENCE [LARGE SCALE GENOMIC DNA]</scope>
    <source>
        <strain evidence="6 9">17-4A</strain>
        <strain evidence="7 8">L52-1-41</strain>
    </source>
</reference>
<evidence type="ECO:0000313" key="7">
    <source>
        <dbReference type="EMBL" id="RIY39144.1"/>
    </source>
</evidence>
<dbReference type="OrthoDB" id="8066003at2"/>
<dbReference type="SUPFAM" id="SSF46785">
    <property type="entry name" value="Winged helix' DNA-binding domain"/>
    <property type="match status" value="1"/>
</dbReference>
<keyword evidence="1" id="KW-0805">Transcription regulation</keyword>
<evidence type="ECO:0000256" key="4">
    <source>
        <dbReference type="SAM" id="MobiDB-lite"/>
    </source>
</evidence>
<dbReference type="SUPFAM" id="SSF48008">
    <property type="entry name" value="GntR ligand-binding domain-like"/>
    <property type="match status" value="1"/>
</dbReference>
<dbReference type="Proteomes" id="UP000266206">
    <property type="component" value="Unassembled WGS sequence"/>
</dbReference>
<keyword evidence="2" id="KW-0238">DNA-binding</keyword>
<sequence>MSSQQSRVLVQLRGLILNGTFAPGERLAEIPLSERLNTSRTPIRQALATLEHEGLIEPSPGGGYQMRAFTMEEVADAIRLRGVMEGFAARTLAERGASKSITKELKKCLDEGDAVVYKTSMDLDDYALYVRMNDRFHQLLVQGCGNKALMRVMDQLNSQAFGAPSATLPMQSSMEEGQEWMKIAHHTHHAIVQAIELGQGSRAQALGEEHVEIARQNLQFAMQDPELAVRILPGIQMVSGVESTTTADPLKKPSQQLGKRVSRKSENTKA</sequence>
<comment type="caution">
    <text evidence="7">The sequence shown here is derived from an EMBL/GenBank/DDBJ whole genome shotgun (WGS) entry which is preliminary data.</text>
</comment>